<sequence length="75" mass="8643">MTSKQDIERAPWCIMYNDDAFFSKGGEIFGRRAAGTSYLRAIAQQDYKEAGVLVRNTYEKNNFVNLFTPLIKEKD</sequence>
<name>A0A382M274_9ZZZZ</name>
<accession>A0A382M274</accession>
<protein>
    <submittedName>
        <fullName evidence="1">Uncharacterized protein</fullName>
    </submittedName>
</protein>
<dbReference type="EMBL" id="UINC01090696">
    <property type="protein sequence ID" value="SVC42870.1"/>
    <property type="molecule type" value="Genomic_DNA"/>
</dbReference>
<feature type="non-terminal residue" evidence="1">
    <location>
        <position position="75"/>
    </location>
</feature>
<organism evidence="1">
    <name type="scientific">marine metagenome</name>
    <dbReference type="NCBI Taxonomy" id="408172"/>
    <lineage>
        <taxon>unclassified sequences</taxon>
        <taxon>metagenomes</taxon>
        <taxon>ecological metagenomes</taxon>
    </lineage>
</organism>
<gene>
    <name evidence="1" type="ORF">METZ01_LOCUS295724</name>
</gene>
<evidence type="ECO:0000313" key="1">
    <source>
        <dbReference type="EMBL" id="SVC42870.1"/>
    </source>
</evidence>
<dbReference type="AlphaFoldDB" id="A0A382M274"/>
<proteinExistence type="predicted"/>
<reference evidence="1" key="1">
    <citation type="submission" date="2018-05" db="EMBL/GenBank/DDBJ databases">
        <authorList>
            <person name="Lanie J.A."/>
            <person name="Ng W.-L."/>
            <person name="Kazmierczak K.M."/>
            <person name="Andrzejewski T.M."/>
            <person name="Davidsen T.M."/>
            <person name="Wayne K.J."/>
            <person name="Tettelin H."/>
            <person name="Glass J.I."/>
            <person name="Rusch D."/>
            <person name="Podicherti R."/>
            <person name="Tsui H.-C.T."/>
            <person name="Winkler M.E."/>
        </authorList>
    </citation>
    <scope>NUCLEOTIDE SEQUENCE</scope>
</reference>